<evidence type="ECO:0000313" key="5">
    <source>
        <dbReference type="Proteomes" id="UP000474159"/>
    </source>
</evidence>
<gene>
    <name evidence="4" type="ORF">F6X53_08715</name>
</gene>
<organism evidence="4 5">
    <name type="scientific">Methylobacterium soli</name>
    <dbReference type="NCBI Taxonomy" id="553447"/>
    <lineage>
        <taxon>Bacteria</taxon>
        <taxon>Pseudomonadati</taxon>
        <taxon>Pseudomonadota</taxon>
        <taxon>Alphaproteobacteria</taxon>
        <taxon>Hyphomicrobiales</taxon>
        <taxon>Methylobacteriaceae</taxon>
        <taxon>Methylobacterium</taxon>
    </lineage>
</organism>
<dbReference type="EMBL" id="VZZK01000007">
    <property type="protein sequence ID" value="KAB1079946.1"/>
    <property type="molecule type" value="Genomic_DNA"/>
</dbReference>
<evidence type="ECO:0000256" key="1">
    <source>
        <dbReference type="SAM" id="MobiDB-lite"/>
    </source>
</evidence>
<dbReference type="Pfam" id="PF07811">
    <property type="entry name" value="TadE"/>
    <property type="match status" value="1"/>
</dbReference>
<dbReference type="AlphaFoldDB" id="A0A6L3T8N4"/>
<comment type="caution">
    <text evidence="4">The sequence shown here is derived from an EMBL/GenBank/DDBJ whole genome shotgun (WGS) entry which is preliminary data.</text>
</comment>
<evidence type="ECO:0000313" key="4">
    <source>
        <dbReference type="EMBL" id="KAB1079946.1"/>
    </source>
</evidence>
<dbReference type="OrthoDB" id="7349713at2"/>
<keyword evidence="5" id="KW-1185">Reference proteome</keyword>
<accession>A0A6L3T8N4</accession>
<keyword evidence="2" id="KW-0812">Transmembrane</keyword>
<feature type="transmembrane region" description="Helical" evidence="2">
    <location>
        <begin position="55"/>
        <end position="77"/>
    </location>
</feature>
<evidence type="ECO:0000256" key="2">
    <source>
        <dbReference type="SAM" id="Phobius"/>
    </source>
</evidence>
<dbReference type="InterPro" id="IPR012495">
    <property type="entry name" value="TadE-like_dom"/>
</dbReference>
<reference evidence="4 5" key="1">
    <citation type="submission" date="2019-09" db="EMBL/GenBank/DDBJ databases">
        <title>YIM 48816 draft genome.</title>
        <authorList>
            <person name="Jiang L."/>
        </authorList>
    </citation>
    <scope>NUCLEOTIDE SEQUENCE [LARGE SCALE GENOMIC DNA]</scope>
    <source>
        <strain evidence="4 5">YIM 48816</strain>
    </source>
</reference>
<proteinExistence type="predicted"/>
<feature type="region of interest" description="Disordered" evidence="1">
    <location>
        <begin position="1"/>
        <end position="30"/>
    </location>
</feature>
<feature type="domain" description="TadE-like" evidence="3">
    <location>
        <begin position="49"/>
        <end position="91"/>
    </location>
</feature>
<sequence>MQGGGETGRGRPRDGDGSVPSAAPRRRVAAPRAPRRAALWRALARDRGGATAVEFALLAIPFFALLCIIFEAAFLLLSQQTLDGAVDRAARVLRTGEFQDTADGTDPAERMRRLMCRNGVVFFRCEDLRLDVQRSGGFAAAQPTEAYDGTKKDWVVSFGTHFDCPAGGDIIALRAAVPVMRPFSALNFSGQTMTGGRQLLITTMIFRTEPYAARSCT</sequence>
<keyword evidence="2" id="KW-0472">Membrane</keyword>
<keyword evidence="2" id="KW-1133">Transmembrane helix</keyword>
<dbReference type="Proteomes" id="UP000474159">
    <property type="component" value="Unassembled WGS sequence"/>
</dbReference>
<name>A0A6L3T8N4_9HYPH</name>
<evidence type="ECO:0000259" key="3">
    <source>
        <dbReference type="Pfam" id="PF07811"/>
    </source>
</evidence>
<protein>
    <submittedName>
        <fullName evidence="4">Pilus assembly protein</fullName>
    </submittedName>
</protein>